<reference evidence="1" key="2">
    <citation type="journal article" date="2015" name="Data Brief">
        <title>Shoot transcriptome of the giant reed, Arundo donax.</title>
        <authorList>
            <person name="Barrero R.A."/>
            <person name="Guerrero F.D."/>
            <person name="Moolhuijzen P."/>
            <person name="Goolsby J.A."/>
            <person name="Tidwell J."/>
            <person name="Bellgard S.E."/>
            <person name="Bellgard M.I."/>
        </authorList>
    </citation>
    <scope>NUCLEOTIDE SEQUENCE</scope>
    <source>
        <tissue evidence="1">Shoot tissue taken approximately 20 cm above the soil surface</tissue>
    </source>
</reference>
<name>A0A0A9A6G7_ARUDO</name>
<evidence type="ECO:0000313" key="1">
    <source>
        <dbReference type="EMBL" id="JAD47294.1"/>
    </source>
</evidence>
<protein>
    <submittedName>
        <fullName evidence="1">Uncharacterized protein</fullName>
    </submittedName>
</protein>
<sequence length="71" mass="7526">MLGSNSKRTPKRSSVRTGGEQAFCGEHVKDHSGCIGHWSCASSVGFAEILGEPIKCDAGWVYDRGGSRLTG</sequence>
<organism evidence="1">
    <name type="scientific">Arundo donax</name>
    <name type="common">Giant reed</name>
    <name type="synonym">Donax arundinaceus</name>
    <dbReference type="NCBI Taxonomy" id="35708"/>
    <lineage>
        <taxon>Eukaryota</taxon>
        <taxon>Viridiplantae</taxon>
        <taxon>Streptophyta</taxon>
        <taxon>Embryophyta</taxon>
        <taxon>Tracheophyta</taxon>
        <taxon>Spermatophyta</taxon>
        <taxon>Magnoliopsida</taxon>
        <taxon>Liliopsida</taxon>
        <taxon>Poales</taxon>
        <taxon>Poaceae</taxon>
        <taxon>PACMAD clade</taxon>
        <taxon>Arundinoideae</taxon>
        <taxon>Arundineae</taxon>
        <taxon>Arundo</taxon>
    </lineage>
</organism>
<dbReference type="EMBL" id="GBRH01250601">
    <property type="protein sequence ID" value="JAD47294.1"/>
    <property type="molecule type" value="Transcribed_RNA"/>
</dbReference>
<proteinExistence type="predicted"/>
<reference evidence="1" key="1">
    <citation type="submission" date="2014-09" db="EMBL/GenBank/DDBJ databases">
        <authorList>
            <person name="Magalhaes I.L.F."/>
            <person name="Oliveira U."/>
            <person name="Santos F.R."/>
            <person name="Vidigal T.H.D.A."/>
            <person name="Brescovit A.D."/>
            <person name="Santos A.J."/>
        </authorList>
    </citation>
    <scope>NUCLEOTIDE SEQUENCE</scope>
    <source>
        <tissue evidence="1">Shoot tissue taken approximately 20 cm above the soil surface</tissue>
    </source>
</reference>
<dbReference type="AlphaFoldDB" id="A0A0A9A6G7"/>
<accession>A0A0A9A6G7</accession>